<dbReference type="GO" id="GO:0005739">
    <property type="term" value="C:mitochondrion"/>
    <property type="evidence" value="ECO:0007669"/>
    <property type="project" value="TreeGrafter"/>
</dbReference>
<evidence type="ECO:0000256" key="12">
    <source>
        <dbReference type="PIRSR" id="PIRSR005229-1"/>
    </source>
</evidence>
<dbReference type="InterPro" id="IPR038659">
    <property type="entry name" value="AOX_sf"/>
</dbReference>
<feature type="binding site" evidence="12">
    <location>
        <position position="175"/>
    </location>
    <ligand>
        <name>Fe cation</name>
        <dbReference type="ChEBI" id="CHEBI:24875"/>
        <label>1</label>
    </ligand>
</feature>
<keyword evidence="16" id="KW-1185">Reference proteome</keyword>
<evidence type="ECO:0000256" key="10">
    <source>
        <dbReference type="ARBA" id="ARBA00023004"/>
    </source>
</evidence>
<dbReference type="AlphaFoldDB" id="A0A8J4PWE1"/>
<evidence type="ECO:0000256" key="7">
    <source>
        <dbReference type="ARBA" id="ARBA00022982"/>
    </source>
</evidence>
<feature type="binding site" evidence="12">
    <location>
        <position position="226"/>
    </location>
    <ligand>
        <name>Fe cation</name>
        <dbReference type="ChEBI" id="CHEBI:24875"/>
        <label>2</label>
    </ligand>
</feature>
<comment type="caution">
    <text evidence="15">The sequence shown here is derived from an EMBL/GenBank/DDBJ whole genome shotgun (WGS) entry which is preliminary data.</text>
</comment>
<sequence length="333" mass="38393">MLSKSITSRYLFGKSNQSMPLAFTLFAPSHTTSQFKNINSQRLYSSTSNGNNSKHEIEKKRLEISQSNSPVYHQNSTLYSYTPREVLERIDREFVMPPIYVPVTFSDKLAHSSVKFLRKFSNLFFREKYVSYAIILETIAAVPGMVAGMMTHLKVLRNMENNNWIKILLDESENERMHLLSFMELTKPNMLERGLVAVAQGVFWNLFLICYFINPKTCHRFVGYLEEQAVISYTNFLRDLDAGLVKNVKAPPIAIEYWGLPADATLRDLILVIRQDEVDHRHVNHEISDKIKVNSNDPIRIHNHFLESPETTNNSSVAQDKKDKKTNQLHPAL</sequence>
<evidence type="ECO:0000256" key="2">
    <source>
        <dbReference type="ARBA" id="ARBA00008388"/>
    </source>
</evidence>
<evidence type="ECO:0008006" key="17">
    <source>
        <dbReference type="Google" id="ProtNLM"/>
    </source>
</evidence>
<dbReference type="GO" id="GO:0016020">
    <property type="term" value="C:membrane"/>
    <property type="evidence" value="ECO:0007669"/>
    <property type="project" value="UniProtKB-SubCell"/>
</dbReference>
<feature type="binding site" evidence="12">
    <location>
        <position position="175"/>
    </location>
    <ligand>
        <name>Fe cation</name>
        <dbReference type="ChEBI" id="CHEBI:24875"/>
        <label>2</label>
    </ligand>
</feature>
<dbReference type="Gene3D" id="1.20.1260.140">
    <property type="entry name" value="Alternative oxidase"/>
    <property type="match status" value="1"/>
</dbReference>
<evidence type="ECO:0000256" key="9">
    <source>
        <dbReference type="ARBA" id="ARBA00023002"/>
    </source>
</evidence>
<keyword evidence="8 14" id="KW-1133">Transmembrane helix</keyword>
<comment type="similarity">
    <text evidence="2">Belongs to the alternative oxidase family.</text>
</comment>
<proteinExistence type="inferred from homology"/>
<feature type="compositionally biased region" description="Polar residues" evidence="13">
    <location>
        <begin position="309"/>
        <end position="318"/>
    </location>
</feature>
<keyword evidence="6 12" id="KW-0479">Metal-binding</keyword>
<feature type="region of interest" description="Disordered" evidence="13">
    <location>
        <begin position="309"/>
        <end position="333"/>
    </location>
</feature>
<evidence type="ECO:0000256" key="11">
    <source>
        <dbReference type="ARBA" id="ARBA00023136"/>
    </source>
</evidence>
<dbReference type="Proteomes" id="UP000695562">
    <property type="component" value="Unassembled WGS sequence"/>
</dbReference>
<accession>A0A8J4PWE1</accession>
<gene>
    <name evidence="15" type="ORF">CYY_004569</name>
</gene>
<name>A0A8J4PWE1_9MYCE</name>
<feature type="binding site" evidence="12">
    <location>
        <position position="178"/>
    </location>
    <ligand>
        <name>Fe cation</name>
        <dbReference type="ChEBI" id="CHEBI:24875"/>
        <label>1</label>
    </ligand>
</feature>
<evidence type="ECO:0000256" key="14">
    <source>
        <dbReference type="SAM" id="Phobius"/>
    </source>
</evidence>
<dbReference type="GO" id="GO:0046872">
    <property type="term" value="F:metal ion binding"/>
    <property type="evidence" value="ECO:0007669"/>
    <property type="project" value="UniProtKB-KW"/>
</dbReference>
<dbReference type="OrthoDB" id="16906at2759"/>
<dbReference type="Pfam" id="PF01786">
    <property type="entry name" value="AOX"/>
    <property type="match status" value="1"/>
</dbReference>
<feature type="transmembrane region" description="Helical" evidence="14">
    <location>
        <begin position="129"/>
        <end position="150"/>
    </location>
</feature>
<dbReference type="EMBL" id="AJWJ01000164">
    <property type="protein sequence ID" value="KAF2074127.1"/>
    <property type="molecule type" value="Genomic_DNA"/>
</dbReference>
<keyword evidence="3" id="KW-0813">Transport</keyword>
<organism evidence="15 16">
    <name type="scientific">Polysphondylium violaceum</name>
    <dbReference type="NCBI Taxonomy" id="133409"/>
    <lineage>
        <taxon>Eukaryota</taxon>
        <taxon>Amoebozoa</taxon>
        <taxon>Evosea</taxon>
        <taxon>Eumycetozoa</taxon>
        <taxon>Dictyostelia</taxon>
        <taxon>Dictyosteliales</taxon>
        <taxon>Dictyosteliaceae</taxon>
        <taxon>Polysphondylium</taxon>
    </lineage>
</organism>
<keyword evidence="4" id="KW-0679">Respiratory chain</keyword>
<feature type="binding site" evidence="12">
    <location>
        <position position="137"/>
    </location>
    <ligand>
        <name>Fe cation</name>
        <dbReference type="ChEBI" id="CHEBI:24875"/>
        <label>1</label>
    </ligand>
</feature>
<feature type="binding site" evidence="12">
    <location>
        <position position="277"/>
    </location>
    <ligand>
        <name>Fe cation</name>
        <dbReference type="ChEBI" id="CHEBI:24875"/>
        <label>2</label>
    </ligand>
</feature>
<evidence type="ECO:0000313" key="16">
    <source>
        <dbReference type="Proteomes" id="UP000695562"/>
    </source>
</evidence>
<keyword evidence="11 14" id="KW-0472">Membrane</keyword>
<keyword evidence="5 14" id="KW-0812">Transmembrane</keyword>
<protein>
    <recommendedName>
        <fullName evidence="17">Alternative oxidase</fullName>
    </recommendedName>
</protein>
<dbReference type="CDD" id="cd01053">
    <property type="entry name" value="AOX"/>
    <property type="match status" value="1"/>
</dbReference>
<evidence type="ECO:0000256" key="5">
    <source>
        <dbReference type="ARBA" id="ARBA00022692"/>
    </source>
</evidence>
<dbReference type="FunFam" id="1.20.1260.140:FF:000004">
    <property type="entry name" value="Mitochondrial alternative oxidase"/>
    <property type="match status" value="1"/>
</dbReference>
<evidence type="ECO:0000256" key="13">
    <source>
        <dbReference type="SAM" id="MobiDB-lite"/>
    </source>
</evidence>
<evidence type="ECO:0000256" key="1">
    <source>
        <dbReference type="ARBA" id="ARBA00004370"/>
    </source>
</evidence>
<feature type="binding site" evidence="12">
    <location>
        <position position="277"/>
    </location>
    <ligand>
        <name>Fe cation</name>
        <dbReference type="ChEBI" id="CHEBI:24875"/>
        <label>1</label>
    </ligand>
</feature>
<feature type="transmembrane region" description="Helical" evidence="14">
    <location>
        <begin position="194"/>
        <end position="213"/>
    </location>
</feature>
<evidence type="ECO:0000256" key="8">
    <source>
        <dbReference type="ARBA" id="ARBA00022989"/>
    </source>
</evidence>
<evidence type="ECO:0000256" key="3">
    <source>
        <dbReference type="ARBA" id="ARBA00022448"/>
    </source>
</evidence>
<keyword evidence="7" id="KW-0249">Electron transport</keyword>
<dbReference type="GO" id="GO:0010230">
    <property type="term" value="P:alternative respiration"/>
    <property type="evidence" value="ECO:0007669"/>
    <property type="project" value="TreeGrafter"/>
</dbReference>
<dbReference type="PANTHER" id="PTHR31803">
    <property type="entry name" value="ALTERNATIVE OXIDASE"/>
    <property type="match status" value="1"/>
</dbReference>
<dbReference type="PIRSF" id="PIRSF005229">
    <property type="entry name" value="AOX"/>
    <property type="match status" value="1"/>
</dbReference>
<dbReference type="GO" id="GO:0009916">
    <property type="term" value="F:alternative oxidase activity"/>
    <property type="evidence" value="ECO:0007669"/>
    <property type="project" value="InterPro"/>
</dbReference>
<evidence type="ECO:0000256" key="6">
    <source>
        <dbReference type="ARBA" id="ARBA00022723"/>
    </source>
</evidence>
<keyword evidence="9" id="KW-0560">Oxidoreductase</keyword>
<keyword evidence="10 12" id="KW-0408">Iron</keyword>
<dbReference type="InterPro" id="IPR002680">
    <property type="entry name" value="AOX"/>
</dbReference>
<comment type="cofactor">
    <cofactor evidence="12">
        <name>Fe cation</name>
        <dbReference type="ChEBI" id="CHEBI:24875"/>
    </cofactor>
    <text evidence="12">Binds 2 iron ions per subunit.</text>
</comment>
<dbReference type="PANTHER" id="PTHR31803:SF3">
    <property type="entry name" value="ALTERNATIVE OXIDASE"/>
    <property type="match status" value="1"/>
</dbReference>
<evidence type="ECO:0000313" key="15">
    <source>
        <dbReference type="EMBL" id="KAF2074127.1"/>
    </source>
</evidence>
<feature type="binding site" evidence="12">
    <location>
        <position position="280"/>
    </location>
    <ligand>
        <name>Fe cation</name>
        <dbReference type="ChEBI" id="CHEBI:24875"/>
        <label>2</label>
    </ligand>
</feature>
<evidence type="ECO:0000256" key="4">
    <source>
        <dbReference type="ARBA" id="ARBA00022660"/>
    </source>
</evidence>
<comment type="subcellular location">
    <subcellularLocation>
        <location evidence="1">Membrane</location>
    </subcellularLocation>
</comment>
<reference evidence="15" key="1">
    <citation type="submission" date="2020-01" db="EMBL/GenBank/DDBJ databases">
        <title>Development of genomics and gene disruption for Polysphondylium violaceum indicates a role for the polyketide synthase stlB in stalk morphogenesis.</title>
        <authorList>
            <person name="Narita B."/>
            <person name="Kawabe Y."/>
            <person name="Kin K."/>
            <person name="Saito T."/>
            <person name="Gibbs R."/>
            <person name="Kuspa A."/>
            <person name="Muzny D."/>
            <person name="Queller D."/>
            <person name="Richards S."/>
            <person name="Strassman J."/>
            <person name="Sucgang R."/>
            <person name="Worley K."/>
            <person name="Schaap P."/>
        </authorList>
    </citation>
    <scope>NUCLEOTIDE SEQUENCE</scope>
    <source>
        <strain evidence="15">QSvi11</strain>
    </source>
</reference>